<dbReference type="Pfam" id="PF16810">
    <property type="entry name" value="RXLR"/>
    <property type="match status" value="1"/>
</dbReference>
<evidence type="ECO:0000313" key="7">
    <source>
        <dbReference type="Proteomes" id="UP001165083"/>
    </source>
</evidence>
<accession>A0A9W6WLU5</accession>
<sequence length="130" mass="14098">MRPSSILCAVVATILLSGTSATSAEAALGEKTSSHLARTLETRQPASVGHRFLRTSKVVEDDDDDEDEERGIKDLIRKGLSKKAAAEPSQDIQNIERKVVEPISESKKTELFTGVQDEVKLPPSAMGHEN</sequence>
<feature type="signal peptide" evidence="5">
    <location>
        <begin position="1"/>
        <end position="21"/>
    </location>
</feature>
<reference evidence="6" key="1">
    <citation type="submission" date="2023-04" db="EMBL/GenBank/DDBJ databases">
        <title>Phytophthora lilii NBRC 32176.</title>
        <authorList>
            <person name="Ichikawa N."/>
            <person name="Sato H."/>
            <person name="Tonouchi N."/>
        </authorList>
    </citation>
    <scope>NUCLEOTIDE SEQUENCE</scope>
    <source>
        <strain evidence="6">NBRC 32176</strain>
    </source>
</reference>
<evidence type="ECO:0000256" key="5">
    <source>
        <dbReference type="RuleBase" id="RU367124"/>
    </source>
</evidence>
<name>A0A9W6WLU5_9STRA</name>
<evidence type="ECO:0000313" key="6">
    <source>
        <dbReference type="EMBL" id="GMF18476.1"/>
    </source>
</evidence>
<keyword evidence="7" id="KW-1185">Reference proteome</keyword>
<dbReference type="Proteomes" id="UP001165083">
    <property type="component" value="Unassembled WGS sequence"/>
</dbReference>
<evidence type="ECO:0000256" key="4">
    <source>
        <dbReference type="ARBA" id="ARBA00022729"/>
    </source>
</evidence>
<keyword evidence="3 5" id="KW-0964">Secreted</keyword>
<proteinExistence type="inferred from homology"/>
<dbReference type="AlphaFoldDB" id="A0A9W6WLU5"/>
<evidence type="ECO:0000256" key="2">
    <source>
        <dbReference type="ARBA" id="ARBA00010400"/>
    </source>
</evidence>
<dbReference type="GO" id="GO:0005576">
    <property type="term" value="C:extracellular region"/>
    <property type="evidence" value="ECO:0007669"/>
    <property type="project" value="UniProtKB-SubCell"/>
</dbReference>
<keyword evidence="4 5" id="KW-0732">Signal</keyword>
<comment type="domain">
    <text evidence="5">The RxLR-dEER motif acts to carry the protein into the host cell cytoplasm through binding to cell surface phosphatidylinositol-3-phosphate.</text>
</comment>
<organism evidence="6 7">
    <name type="scientific">Phytophthora lilii</name>
    <dbReference type="NCBI Taxonomy" id="2077276"/>
    <lineage>
        <taxon>Eukaryota</taxon>
        <taxon>Sar</taxon>
        <taxon>Stramenopiles</taxon>
        <taxon>Oomycota</taxon>
        <taxon>Peronosporomycetes</taxon>
        <taxon>Peronosporales</taxon>
        <taxon>Peronosporaceae</taxon>
        <taxon>Phytophthora</taxon>
    </lineage>
</organism>
<comment type="function">
    <text evidence="5">Effector that suppresses plant defense responses during pathogen infection.</text>
</comment>
<comment type="subcellular location">
    <subcellularLocation>
        <location evidence="1 5">Secreted</location>
    </subcellularLocation>
</comment>
<comment type="caution">
    <text evidence="6">The sequence shown here is derived from an EMBL/GenBank/DDBJ whole genome shotgun (WGS) entry which is preliminary data.</text>
</comment>
<feature type="chain" id="PRO_5041021439" description="RxLR effector protein" evidence="5">
    <location>
        <begin position="22"/>
        <end position="130"/>
    </location>
</feature>
<comment type="similarity">
    <text evidence="2 5">Belongs to the RxLR effector family.</text>
</comment>
<evidence type="ECO:0000256" key="1">
    <source>
        <dbReference type="ARBA" id="ARBA00004613"/>
    </source>
</evidence>
<protein>
    <recommendedName>
        <fullName evidence="5">RxLR effector protein</fullName>
    </recommendedName>
</protein>
<gene>
    <name evidence="6" type="ORF">Plil01_000691500</name>
</gene>
<dbReference type="InterPro" id="IPR031825">
    <property type="entry name" value="RXLR"/>
</dbReference>
<dbReference type="EMBL" id="BSXW01000317">
    <property type="protein sequence ID" value="GMF18476.1"/>
    <property type="molecule type" value="Genomic_DNA"/>
</dbReference>
<evidence type="ECO:0000256" key="3">
    <source>
        <dbReference type="ARBA" id="ARBA00022525"/>
    </source>
</evidence>